<feature type="signal peptide" evidence="1">
    <location>
        <begin position="1"/>
        <end position="22"/>
    </location>
</feature>
<reference evidence="2" key="1">
    <citation type="submission" date="2006-10" db="EMBL/GenBank/DDBJ databases">
        <authorList>
            <person name="Amadeo P."/>
            <person name="Zhao Q."/>
            <person name="Wortman J."/>
            <person name="Fraser-Liggett C."/>
            <person name="Carlton J."/>
        </authorList>
    </citation>
    <scope>NUCLEOTIDE SEQUENCE</scope>
    <source>
        <strain evidence="2">G3</strain>
    </source>
</reference>
<protein>
    <submittedName>
        <fullName evidence="2">Uncharacterized protein</fullName>
    </submittedName>
</protein>
<dbReference type="Proteomes" id="UP000001542">
    <property type="component" value="Unassembled WGS sequence"/>
</dbReference>
<dbReference type="VEuPathDB" id="TrichDB:TVAG_384890"/>
<dbReference type="InParanoid" id="A2G3J2"/>
<dbReference type="RefSeq" id="XP_001301209.1">
    <property type="nucleotide sequence ID" value="XM_001301208.1"/>
</dbReference>
<proteinExistence type="predicted"/>
<evidence type="ECO:0000256" key="1">
    <source>
        <dbReference type="SAM" id="SignalP"/>
    </source>
</evidence>
<feature type="chain" id="PRO_5002643643" evidence="1">
    <location>
        <begin position="23"/>
        <end position="401"/>
    </location>
</feature>
<dbReference type="VEuPathDB" id="TrichDB:TVAGG3_0312960"/>
<name>A2G3J2_TRIV3</name>
<keyword evidence="1" id="KW-0732">Signal</keyword>
<dbReference type="AlphaFoldDB" id="A2G3J2"/>
<evidence type="ECO:0000313" key="3">
    <source>
        <dbReference type="Proteomes" id="UP000001542"/>
    </source>
</evidence>
<evidence type="ECO:0000313" key="2">
    <source>
        <dbReference type="EMBL" id="EAX88279.1"/>
    </source>
</evidence>
<gene>
    <name evidence="2" type="ORF">TVAG_384890</name>
</gene>
<keyword evidence="3" id="KW-1185">Reference proteome</keyword>
<organism evidence="2 3">
    <name type="scientific">Trichomonas vaginalis (strain ATCC PRA-98 / G3)</name>
    <dbReference type="NCBI Taxonomy" id="412133"/>
    <lineage>
        <taxon>Eukaryota</taxon>
        <taxon>Metamonada</taxon>
        <taxon>Parabasalia</taxon>
        <taxon>Trichomonadida</taxon>
        <taxon>Trichomonadidae</taxon>
        <taxon>Trichomonas</taxon>
    </lineage>
</organism>
<accession>A2G3J2</accession>
<dbReference type="KEGG" id="tva:4745935"/>
<dbReference type="EMBL" id="DS114330">
    <property type="protein sequence ID" value="EAX88279.1"/>
    <property type="molecule type" value="Genomic_DNA"/>
</dbReference>
<reference evidence="2" key="2">
    <citation type="journal article" date="2007" name="Science">
        <title>Draft genome sequence of the sexually transmitted pathogen Trichomonas vaginalis.</title>
        <authorList>
            <person name="Carlton J.M."/>
            <person name="Hirt R.P."/>
            <person name="Silva J.C."/>
            <person name="Delcher A.L."/>
            <person name="Schatz M."/>
            <person name="Zhao Q."/>
            <person name="Wortman J.R."/>
            <person name="Bidwell S.L."/>
            <person name="Alsmark U.C.M."/>
            <person name="Besteiro S."/>
            <person name="Sicheritz-Ponten T."/>
            <person name="Noel C.J."/>
            <person name="Dacks J.B."/>
            <person name="Foster P.G."/>
            <person name="Simillion C."/>
            <person name="Van de Peer Y."/>
            <person name="Miranda-Saavedra D."/>
            <person name="Barton G.J."/>
            <person name="Westrop G.D."/>
            <person name="Mueller S."/>
            <person name="Dessi D."/>
            <person name="Fiori P.L."/>
            <person name="Ren Q."/>
            <person name="Paulsen I."/>
            <person name="Zhang H."/>
            <person name="Bastida-Corcuera F.D."/>
            <person name="Simoes-Barbosa A."/>
            <person name="Brown M.T."/>
            <person name="Hayes R.D."/>
            <person name="Mukherjee M."/>
            <person name="Okumura C.Y."/>
            <person name="Schneider R."/>
            <person name="Smith A.J."/>
            <person name="Vanacova S."/>
            <person name="Villalvazo M."/>
            <person name="Haas B.J."/>
            <person name="Pertea M."/>
            <person name="Feldblyum T.V."/>
            <person name="Utterback T.R."/>
            <person name="Shu C.L."/>
            <person name="Osoegawa K."/>
            <person name="de Jong P.J."/>
            <person name="Hrdy I."/>
            <person name="Horvathova L."/>
            <person name="Zubacova Z."/>
            <person name="Dolezal P."/>
            <person name="Malik S.B."/>
            <person name="Logsdon J.M. Jr."/>
            <person name="Henze K."/>
            <person name="Gupta A."/>
            <person name="Wang C.C."/>
            <person name="Dunne R.L."/>
            <person name="Upcroft J.A."/>
            <person name="Upcroft P."/>
            <person name="White O."/>
            <person name="Salzberg S.L."/>
            <person name="Tang P."/>
            <person name="Chiu C.-H."/>
            <person name="Lee Y.-S."/>
            <person name="Embley T.M."/>
            <person name="Coombs G.H."/>
            <person name="Mottram J.C."/>
            <person name="Tachezy J."/>
            <person name="Fraser-Liggett C.M."/>
            <person name="Johnson P.J."/>
        </authorList>
    </citation>
    <scope>NUCLEOTIDE SEQUENCE [LARGE SCALE GENOMIC DNA]</scope>
    <source>
        <strain evidence="2">G3</strain>
    </source>
</reference>
<sequence>MKNVALVIKTKMFLLFLPTITCEYYQCEQISSNLKFHEKITIKCNNLDEGVNLIYLKYGTKGNSKSYHGIASNNELSFIVTDELPFNKLYISFEDEDHFIQDVHFDGKPTINYFELMADVYSGRWNYLKISTFFDTAYFGKGETKFEAAFLKSQDNINDNDFHEILLLSATDYTKHIFIPYTIDAGEYYLRLRFRYVDGNKNLVSNVVTKKIRLQQPDIKDQLIVYRYTNDLIFNADSSFEVLFGMYPSIINVKLLYKLGEFSTNLDDYNELFESNGVLSLSNNYNHRGFLIPSDLKEFYDKITFIMVDSTTATILNSTMINNIKILPEFKHEEIQLDLPKDNEGNYYLEEDGHISGTITFKNEIDIDYMRLRTYEIYGTLTAVPGNNKKYHFDIATMRYH</sequence>